<keyword evidence="3" id="KW-1185">Reference proteome</keyword>
<evidence type="ECO:0000259" key="1">
    <source>
        <dbReference type="Pfam" id="PF18909"/>
    </source>
</evidence>
<dbReference type="RefSeq" id="WP_184793334.1">
    <property type="nucleotide sequence ID" value="NZ_JACHMY010000001.1"/>
</dbReference>
<gene>
    <name evidence="2" type="ORF">HDA39_000180</name>
</gene>
<accession>A0A7W9MRB1</accession>
<sequence>MTETMVISETGGKKARKPQQIHRLDPLALAYVAEVASWGGAKYDLDEDGDHYNYLNGFPWSDTYDAGQRHQMLHWSGEDRDPESDLFHMGHAAWHALCQLGFMIRGIGTDDRPKKYQREPNEWDQLAEQAEALREQAIRTQTPVVIACRPNDEPKTELLDCDEERWHRARTGDSWYCTAATGCDEATATARAERNLVEANREVTTLADIRRKYSPLTFVG</sequence>
<dbReference type="Pfam" id="PF18909">
    <property type="entry name" value="dGTP_diPhyd_N"/>
    <property type="match status" value="1"/>
</dbReference>
<dbReference type="EMBL" id="JACHMY010000001">
    <property type="protein sequence ID" value="MBB5833446.1"/>
    <property type="molecule type" value="Genomic_DNA"/>
</dbReference>
<dbReference type="InterPro" id="IPR044038">
    <property type="entry name" value="dATP/dGTP_diPOhydrolase_N"/>
</dbReference>
<dbReference type="Proteomes" id="UP000549971">
    <property type="component" value="Unassembled WGS sequence"/>
</dbReference>
<reference evidence="2 3" key="1">
    <citation type="submission" date="2020-08" db="EMBL/GenBank/DDBJ databases">
        <title>Sequencing the genomes of 1000 actinobacteria strains.</title>
        <authorList>
            <person name="Klenk H.-P."/>
        </authorList>
    </citation>
    <scope>NUCLEOTIDE SEQUENCE [LARGE SCALE GENOMIC DNA]</scope>
    <source>
        <strain evidence="2 3">DSM 28967</strain>
    </source>
</reference>
<dbReference type="AlphaFoldDB" id="A0A7W9MRB1"/>
<organism evidence="2 3">
    <name type="scientific">Kribbella italica</name>
    <dbReference type="NCBI Taxonomy" id="1540520"/>
    <lineage>
        <taxon>Bacteria</taxon>
        <taxon>Bacillati</taxon>
        <taxon>Actinomycetota</taxon>
        <taxon>Actinomycetes</taxon>
        <taxon>Propionibacteriales</taxon>
        <taxon>Kribbellaceae</taxon>
        <taxon>Kribbella</taxon>
    </lineage>
</organism>
<evidence type="ECO:0000313" key="3">
    <source>
        <dbReference type="Proteomes" id="UP000549971"/>
    </source>
</evidence>
<proteinExistence type="predicted"/>
<name>A0A7W9MRB1_9ACTN</name>
<protein>
    <recommendedName>
        <fullName evidence="1">dATP/dGTP diphosphohydrolase N-terminal domain-containing protein</fullName>
    </recommendedName>
</protein>
<evidence type="ECO:0000313" key="2">
    <source>
        <dbReference type="EMBL" id="MBB5833446.1"/>
    </source>
</evidence>
<comment type="caution">
    <text evidence="2">The sequence shown here is derived from an EMBL/GenBank/DDBJ whole genome shotgun (WGS) entry which is preliminary data.</text>
</comment>
<feature type="domain" description="dATP/dGTP diphosphohydrolase N-terminal" evidence="1">
    <location>
        <begin position="9"/>
        <end position="112"/>
    </location>
</feature>